<dbReference type="EMBL" id="CM056799">
    <property type="protein sequence ID" value="KAJ8710562.1"/>
    <property type="molecule type" value="Genomic_DNA"/>
</dbReference>
<accession>A0ACC2QCH5</accession>
<name>A0ACC2QCH5_9NEOP</name>
<sequence length="149" mass="16489">MGKPPYVYTDSETDDTNSLSSIENKKKKKFSFASSILKYTNGNVKKKKCKIHSKSEPDDSDYRSRITEKHQKMKRTVSRSNLGPSTGAWWGVCPARRGRSPAGEAASLSSSRKILAVSKGSQARRLSPREAAQRKSRGIVGWRGNALIS</sequence>
<evidence type="ECO:0000313" key="1">
    <source>
        <dbReference type="EMBL" id="KAJ8710562.1"/>
    </source>
</evidence>
<reference evidence="1" key="1">
    <citation type="submission" date="2023-03" db="EMBL/GenBank/DDBJ databases">
        <title>Chromosome-level genomes of two armyworms, Mythimna separata and Mythimna loreyi, provide insights into the biosynthesis and reception of sex pheromones.</title>
        <authorList>
            <person name="Zhao H."/>
        </authorList>
    </citation>
    <scope>NUCLEOTIDE SEQUENCE</scope>
    <source>
        <strain evidence="1">BeijingLab</strain>
    </source>
</reference>
<protein>
    <submittedName>
        <fullName evidence="1">Uncharacterized protein</fullName>
    </submittedName>
</protein>
<gene>
    <name evidence="1" type="ORF">PYW08_009077</name>
</gene>
<proteinExistence type="predicted"/>
<evidence type="ECO:0000313" key="2">
    <source>
        <dbReference type="Proteomes" id="UP001231649"/>
    </source>
</evidence>
<organism evidence="1 2">
    <name type="scientific">Mythimna loreyi</name>
    <dbReference type="NCBI Taxonomy" id="667449"/>
    <lineage>
        <taxon>Eukaryota</taxon>
        <taxon>Metazoa</taxon>
        <taxon>Ecdysozoa</taxon>
        <taxon>Arthropoda</taxon>
        <taxon>Hexapoda</taxon>
        <taxon>Insecta</taxon>
        <taxon>Pterygota</taxon>
        <taxon>Neoptera</taxon>
        <taxon>Endopterygota</taxon>
        <taxon>Lepidoptera</taxon>
        <taxon>Glossata</taxon>
        <taxon>Ditrysia</taxon>
        <taxon>Noctuoidea</taxon>
        <taxon>Noctuidae</taxon>
        <taxon>Noctuinae</taxon>
        <taxon>Hadenini</taxon>
        <taxon>Mythimna</taxon>
    </lineage>
</organism>
<keyword evidence="2" id="KW-1185">Reference proteome</keyword>
<comment type="caution">
    <text evidence="1">The sequence shown here is derived from an EMBL/GenBank/DDBJ whole genome shotgun (WGS) entry which is preliminary data.</text>
</comment>
<dbReference type="Proteomes" id="UP001231649">
    <property type="component" value="Chromosome 23"/>
</dbReference>